<dbReference type="EMBL" id="JAENHL010000003">
    <property type="protein sequence ID" value="MBK1864941.1"/>
    <property type="molecule type" value="Genomic_DNA"/>
</dbReference>
<evidence type="ECO:0000313" key="1">
    <source>
        <dbReference type="EMBL" id="MBK1864941.1"/>
    </source>
</evidence>
<evidence type="ECO:0000313" key="2">
    <source>
        <dbReference type="Proteomes" id="UP000616151"/>
    </source>
</evidence>
<name>A0ACC5QX29_9HYPH</name>
<accession>A0ACC5QX29</accession>
<protein>
    <submittedName>
        <fullName evidence="1">Anion transporter</fullName>
    </submittedName>
</protein>
<gene>
    <name evidence="1" type="ORF">JHL16_01120</name>
</gene>
<sequence length="408" mass="42360">MTSLAVTVFVLVYIGMALGRVPGLAVERTGVALLGLIVLLASGDLSLAEAGSAVDMPTIALLFALMILSAQFEQSGFYGLVAARVTHAAQNPKVLLAVLIAVTGLLSAILTNDVIVFAFTPLICVGLLAQKLDARPYLVALAGAANAGSAATLIGNPQNILIGQAGGLDFWRYLLIALPPVLASLVFVYWAVLATWRPALAAPPVAVPAEPVTINKFQTAKGLVAIVALIVLFLTPLPRELSALAVAGCLLLSRRLSSREMIGSVDWHLLLLFICLFGVTEAFAKTGLAQEALAGLASLGIVPERLSVMLPVTLAASNTIGNVPAVILILKLLPALPEGVLAGLALLSTFAGNLLLTGSMCNIIVAERAKAQGASLSFMDFARSGIPMTLASLAVTVIWLWVLGLMAY</sequence>
<comment type="caution">
    <text evidence="1">The sequence shown here is derived from an EMBL/GenBank/DDBJ whole genome shotgun (WGS) entry which is preliminary data.</text>
</comment>
<organism evidence="1 2">
    <name type="scientific">Taklimakanibacter albus</name>
    <dbReference type="NCBI Taxonomy" id="2800327"/>
    <lineage>
        <taxon>Bacteria</taxon>
        <taxon>Pseudomonadati</taxon>
        <taxon>Pseudomonadota</taxon>
        <taxon>Alphaproteobacteria</taxon>
        <taxon>Hyphomicrobiales</taxon>
        <taxon>Aestuariivirgaceae</taxon>
        <taxon>Taklimakanibacter</taxon>
    </lineage>
</organism>
<dbReference type="Proteomes" id="UP000616151">
    <property type="component" value="Unassembled WGS sequence"/>
</dbReference>
<reference evidence="1" key="1">
    <citation type="submission" date="2021-01" db="EMBL/GenBank/DDBJ databases">
        <authorList>
            <person name="Sun Q."/>
        </authorList>
    </citation>
    <scope>NUCLEOTIDE SEQUENCE</scope>
    <source>
        <strain evidence="1">YIM B02566</strain>
    </source>
</reference>
<proteinExistence type="predicted"/>
<keyword evidence="2" id="KW-1185">Reference proteome</keyword>